<protein>
    <recommendedName>
        <fullName evidence="3">Transmembrane protein 192</fullName>
    </recommendedName>
</protein>
<dbReference type="AlphaFoldDB" id="A0AAW1N239"/>
<organism evidence="9 10">
    <name type="scientific">Popillia japonica</name>
    <name type="common">Japanese beetle</name>
    <dbReference type="NCBI Taxonomy" id="7064"/>
    <lineage>
        <taxon>Eukaryota</taxon>
        <taxon>Metazoa</taxon>
        <taxon>Ecdysozoa</taxon>
        <taxon>Arthropoda</taxon>
        <taxon>Hexapoda</taxon>
        <taxon>Insecta</taxon>
        <taxon>Pterygota</taxon>
        <taxon>Neoptera</taxon>
        <taxon>Endopterygota</taxon>
        <taxon>Coleoptera</taxon>
        <taxon>Polyphaga</taxon>
        <taxon>Scarabaeiformia</taxon>
        <taxon>Scarabaeidae</taxon>
        <taxon>Rutelinae</taxon>
        <taxon>Popillia</taxon>
    </lineage>
</organism>
<feature type="region of interest" description="Disordered" evidence="7">
    <location>
        <begin position="1"/>
        <end position="20"/>
    </location>
</feature>
<dbReference type="PANTHER" id="PTHR31592">
    <property type="entry name" value="TRANSMEMBRANE PROTEIN 192"/>
    <property type="match status" value="1"/>
</dbReference>
<proteinExistence type="inferred from homology"/>
<feature type="transmembrane region" description="Helical" evidence="8">
    <location>
        <begin position="128"/>
        <end position="147"/>
    </location>
</feature>
<comment type="subcellular location">
    <subcellularLocation>
        <location evidence="1">Membrane</location>
        <topology evidence="1">Multi-pass membrane protein</topology>
    </subcellularLocation>
</comment>
<keyword evidence="10" id="KW-1185">Reference proteome</keyword>
<reference evidence="9 10" key="1">
    <citation type="journal article" date="2024" name="BMC Genomics">
        <title>De novo assembly and annotation of Popillia japonica's genome with initial clues to its potential as an invasive pest.</title>
        <authorList>
            <person name="Cucini C."/>
            <person name="Boschi S."/>
            <person name="Funari R."/>
            <person name="Cardaioli E."/>
            <person name="Iannotti N."/>
            <person name="Marturano G."/>
            <person name="Paoli F."/>
            <person name="Bruttini M."/>
            <person name="Carapelli A."/>
            <person name="Frati F."/>
            <person name="Nardi F."/>
        </authorList>
    </citation>
    <scope>NUCLEOTIDE SEQUENCE [LARGE SCALE GENOMIC DNA]</scope>
    <source>
        <strain evidence="9">DMR45628</strain>
    </source>
</reference>
<accession>A0AAW1N239</accession>
<evidence type="ECO:0000256" key="4">
    <source>
        <dbReference type="ARBA" id="ARBA00022692"/>
    </source>
</evidence>
<evidence type="ECO:0000256" key="1">
    <source>
        <dbReference type="ARBA" id="ARBA00004141"/>
    </source>
</evidence>
<keyword evidence="6 8" id="KW-0472">Membrane</keyword>
<dbReference type="Pfam" id="PF14802">
    <property type="entry name" value="TMEM192"/>
    <property type="match status" value="1"/>
</dbReference>
<name>A0AAW1N239_POPJA</name>
<evidence type="ECO:0000256" key="8">
    <source>
        <dbReference type="SAM" id="Phobius"/>
    </source>
</evidence>
<feature type="transmembrane region" description="Helical" evidence="8">
    <location>
        <begin position="82"/>
        <end position="103"/>
    </location>
</feature>
<dbReference type="GO" id="GO:0005770">
    <property type="term" value="C:late endosome"/>
    <property type="evidence" value="ECO:0007669"/>
    <property type="project" value="TreeGrafter"/>
</dbReference>
<dbReference type="GO" id="GO:0005765">
    <property type="term" value="C:lysosomal membrane"/>
    <property type="evidence" value="ECO:0007669"/>
    <property type="project" value="TreeGrafter"/>
</dbReference>
<evidence type="ECO:0000256" key="3">
    <source>
        <dbReference type="ARBA" id="ARBA00014635"/>
    </source>
</evidence>
<evidence type="ECO:0000256" key="2">
    <source>
        <dbReference type="ARBA" id="ARBA00006314"/>
    </source>
</evidence>
<dbReference type="InterPro" id="IPR029399">
    <property type="entry name" value="TMEM192"/>
</dbReference>
<sequence>MVSLSRSLNTQSGTGGATFFSESQNMEDQELLAPILESYGIFKPLNTVSLIGLHTLATLALEITAIVYTILHPNEANNCREYFLLVYIQIGLWFLTLIIDQILRAKHYALRLNGYLDFYKKTQVNHRLPFYIVSLWITFIALIQTLIQHFYAEKFMLKCLQGNLLSPIGYMCALITTEFCTVFAVNLCYIIRVVKFNKLKPPPDVQKEEWNACSSIDSFAQGEVGYRQRSDKVYDFIEKQADLIRHLKDHNAKLGEKLMILNAQVINRIRTSSNNT</sequence>
<feature type="compositionally biased region" description="Polar residues" evidence="7">
    <location>
        <begin position="1"/>
        <end position="12"/>
    </location>
</feature>
<evidence type="ECO:0000256" key="5">
    <source>
        <dbReference type="ARBA" id="ARBA00022989"/>
    </source>
</evidence>
<evidence type="ECO:0000256" key="7">
    <source>
        <dbReference type="SAM" id="MobiDB-lite"/>
    </source>
</evidence>
<keyword evidence="4 8" id="KW-0812">Transmembrane</keyword>
<dbReference type="Proteomes" id="UP001458880">
    <property type="component" value="Unassembled WGS sequence"/>
</dbReference>
<dbReference type="EMBL" id="JASPKY010000018">
    <property type="protein sequence ID" value="KAK9752664.1"/>
    <property type="molecule type" value="Genomic_DNA"/>
</dbReference>
<evidence type="ECO:0000313" key="9">
    <source>
        <dbReference type="EMBL" id="KAK9752664.1"/>
    </source>
</evidence>
<feature type="transmembrane region" description="Helical" evidence="8">
    <location>
        <begin position="48"/>
        <end position="70"/>
    </location>
</feature>
<evidence type="ECO:0000256" key="6">
    <source>
        <dbReference type="ARBA" id="ARBA00023136"/>
    </source>
</evidence>
<dbReference type="PANTHER" id="PTHR31592:SF1">
    <property type="entry name" value="TRANSMEMBRANE PROTEIN 192"/>
    <property type="match status" value="1"/>
</dbReference>
<gene>
    <name evidence="9" type="ORF">QE152_g3926</name>
</gene>
<comment type="similarity">
    <text evidence="2">Belongs to the TMEM192 family.</text>
</comment>
<feature type="transmembrane region" description="Helical" evidence="8">
    <location>
        <begin position="167"/>
        <end position="191"/>
    </location>
</feature>
<comment type="caution">
    <text evidence="9">The sequence shown here is derived from an EMBL/GenBank/DDBJ whole genome shotgun (WGS) entry which is preliminary data.</text>
</comment>
<keyword evidence="5 8" id="KW-1133">Transmembrane helix</keyword>
<evidence type="ECO:0000313" key="10">
    <source>
        <dbReference type="Proteomes" id="UP001458880"/>
    </source>
</evidence>